<dbReference type="PIRSF" id="PIRSF002155">
    <property type="entry name" value="Ribosomal_L1"/>
    <property type="match status" value="1"/>
</dbReference>
<dbReference type="SUPFAM" id="SSF56808">
    <property type="entry name" value="Ribosomal protein L1"/>
    <property type="match status" value="1"/>
</dbReference>
<reference evidence="13 15" key="3">
    <citation type="submission" date="2018-08" db="EMBL/GenBank/DDBJ databases">
        <title>A genome reference for cultivated species of the human gut microbiota.</title>
        <authorList>
            <person name="Zou Y."/>
            <person name="Xue W."/>
            <person name="Luo G."/>
        </authorList>
    </citation>
    <scope>NUCLEOTIDE SEQUENCE [LARGE SCALE GENOMIC DNA]</scope>
    <source>
        <strain evidence="13 15">OM02-6</strain>
    </source>
</reference>
<comment type="function">
    <text evidence="9">Protein L1 is also a translational repressor protein, it controls the translation of the L11 operon by binding to its mRNA.</text>
</comment>
<evidence type="ECO:0000256" key="7">
    <source>
        <dbReference type="ARBA" id="ARBA00023274"/>
    </source>
</evidence>
<keyword evidence="6 9" id="KW-0689">Ribosomal protein</keyword>
<dbReference type="InterPro" id="IPR016095">
    <property type="entry name" value="Ribosomal_uL1_3-a/b-sand"/>
</dbReference>
<evidence type="ECO:0000313" key="11">
    <source>
        <dbReference type="EMBL" id="HJF41185.1"/>
    </source>
</evidence>
<dbReference type="Proteomes" id="UP000196258">
    <property type="component" value="Unassembled WGS sequence"/>
</dbReference>
<dbReference type="InterPro" id="IPR023674">
    <property type="entry name" value="Ribosomal_uL1-like"/>
</dbReference>
<reference evidence="14" key="1">
    <citation type="submission" date="2017-04" db="EMBL/GenBank/DDBJ databases">
        <title>Function of individual gut microbiota members based on whole genome sequencing of pure cultures obtained from chicken caecum.</title>
        <authorList>
            <person name="Medvecky M."/>
            <person name="Cejkova D."/>
            <person name="Polansky O."/>
            <person name="Karasova D."/>
            <person name="Kubasova T."/>
            <person name="Cizek A."/>
            <person name="Rychlik I."/>
        </authorList>
    </citation>
    <scope>NUCLEOTIDE SEQUENCE [LARGE SCALE GENOMIC DNA]</scope>
    <source>
        <strain evidence="14">An149</strain>
    </source>
</reference>
<comment type="similarity">
    <text evidence="1 9 10">Belongs to the universal ribosomal protein uL1 family.</text>
</comment>
<evidence type="ECO:0000313" key="13">
    <source>
        <dbReference type="EMBL" id="RGO11454.1"/>
    </source>
</evidence>
<keyword evidence="9" id="KW-0820">tRNA-binding</keyword>
<evidence type="ECO:0000256" key="4">
    <source>
        <dbReference type="ARBA" id="ARBA00022845"/>
    </source>
</evidence>
<evidence type="ECO:0000256" key="3">
    <source>
        <dbReference type="ARBA" id="ARBA00022730"/>
    </source>
</evidence>
<dbReference type="GO" id="GO:0015934">
    <property type="term" value="C:large ribosomal subunit"/>
    <property type="evidence" value="ECO:0007669"/>
    <property type="project" value="InterPro"/>
</dbReference>
<dbReference type="GO" id="GO:0000049">
    <property type="term" value="F:tRNA binding"/>
    <property type="evidence" value="ECO:0007669"/>
    <property type="project" value="UniProtKB-KW"/>
</dbReference>
<dbReference type="GO" id="GO:0006417">
    <property type="term" value="P:regulation of translation"/>
    <property type="evidence" value="ECO:0007669"/>
    <property type="project" value="UniProtKB-KW"/>
</dbReference>
<dbReference type="Proteomes" id="UP000749320">
    <property type="component" value="Unassembled WGS sequence"/>
</dbReference>
<keyword evidence="7 9" id="KW-0687">Ribonucleoprotein</keyword>
<dbReference type="PANTHER" id="PTHR36427:SF3">
    <property type="entry name" value="LARGE RIBOSOMAL SUBUNIT PROTEIN UL1M"/>
    <property type="match status" value="1"/>
</dbReference>
<dbReference type="InterPro" id="IPR028364">
    <property type="entry name" value="Ribosomal_uL1/biogenesis"/>
</dbReference>
<dbReference type="EMBL" id="QSVF01000007">
    <property type="protein sequence ID" value="RGO11454.1"/>
    <property type="molecule type" value="Genomic_DNA"/>
</dbReference>
<dbReference type="NCBIfam" id="TIGR01169">
    <property type="entry name" value="rplA_bact"/>
    <property type="match status" value="1"/>
</dbReference>
<dbReference type="GeneID" id="94018537"/>
<dbReference type="InterPro" id="IPR002143">
    <property type="entry name" value="Ribosomal_uL1"/>
</dbReference>
<evidence type="ECO:0000256" key="10">
    <source>
        <dbReference type="RuleBase" id="RU000659"/>
    </source>
</evidence>
<evidence type="ECO:0000256" key="8">
    <source>
        <dbReference type="ARBA" id="ARBA00035241"/>
    </source>
</evidence>
<keyword evidence="4 9" id="KW-0810">Translation regulation</keyword>
<dbReference type="GO" id="GO:0003735">
    <property type="term" value="F:structural constituent of ribosome"/>
    <property type="evidence" value="ECO:0007669"/>
    <property type="project" value="InterPro"/>
</dbReference>
<keyword evidence="2 9" id="KW-0678">Repressor</keyword>
<dbReference type="InterPro" id="IPR023673">
    <property type="entry name" value="Ribosomal_uL1_CS"/>
</dbReference>
<dbReference type="EMBL" id="DYWV01000335">
    <property type="protein sequence ID" value="HJF41185.1"/>
    <property type="molecule type" value="Genomic_DNA"/>
</dbReference>
<protein>
    <recommendedName>
        <fullName evidence="8 9">Large ribosomal subunit protein uL1</fullName>
    </recommendedName>
</protein>
<evidence type="ECO:0000313" key="14">
    <source>
        <dbReference type="Proteomes" id="UP000196258"/>
    </source>
</evidence>
<dbReference type="Gene3D" id="3.40.50.790">
    <property type="match status" value="1"/>
</dbReference>
<dbReference type="Proteomes" id="UP000261087">
    <property type="component" value="Unassembled WGS sequence"/>
</dbReference>
<evidence type="ECO:0000256" key="1">
    <source>
        <dbReference type="ARBA" id="ARBA00010531"/>
    </source>
</evidence>
<dbReference type="AlphaFoldDB" id="A0A1Y4EBT3"/>
<dbReference type="Gene3D" id="3.30.190.20">
    <property type="match status" value="1"/>
</dbReference>
<evidence type="ECO:0000256" key="5">
    <source>
        <dbReference type="ARBA" id="ARBA00022884"/>
    </source>
</evidence>
<dbReference type="HAMAP" id="MF_01318_B">
    <property type="entry name" value="Ribosomal_uL1_B"/>
    <property type="match status" value="1"/>
</dbReference>
<comment type="function">
    <text evidence="9">Binds directly to 23S rRNA. The L1 stalk is quite mobile in the ribosome, and is involved in E site tRNA release.</text>
</comment>
<evidence type="ECO:0000256" key="2">
    <source>
        <dbReference type="ARBA" id="ARBA00022491"/>
    </source>
</evidence>
<name>A0A1Y4EBT3_9FIRM</name>
<dbReference type="CDD" id="cd00403">
    <property type="entry name" value="Ribosomal_L1"/>
    <property type="match status" value="1"/>
</dbReference>
<dbReference type="EMBL" id="NFLB01000022">
    <property type="protein sequence ID" value="OUQ03200.1"/>
    <property type="molecule type" value="Genomic_DNA"/>
</dbReference>
<reference evidence="12" key="2">
    <citation type="journal article" date="2018" name="BMC Genomics">
        <title>Whole genome sequencing and function prediction of 133 gut anaerobes isolated from chicken caecum in pure cultures.</title>
        <authorList>
            <person name="Medvecky M."/>
            <person name="Cejkova D."/>
            <person name="Polansky O."/>
            <person name="Karasova D."/>
            <person name="Kubasova T."/>
            <person name="Cizek A."/>
            <person name="Rychlik I."/>
        </authorList>
    </citation>
    <scope>NUCLEOTIDE SEQUENCE</scope>
    <source>
        <strain evidence="12">An149</strain>
    </source>
</reference>
<dbReference type="FunFam" id="3.40.50.790:FF:000001">
    <property type="entry name" value="50S ribosomal protein L1"/>
    <property type="match status" value="1"/>
</dbReference>
<dbReference type="PROSITE" id="PS01199">
    <property type="entry name" value="RIBOSOMAL_L1"/>
    <property type="match status" value="1"/>
</dbReference>
<sequence>MAKKSKRYQEAAKLIEKGKAYSIEEAVALVKETSKVKFDAAVDVAFRLGVDPRQADQQLRGALVLPNGTGKTKKVLVVTEGPKAQEAKDAGADVVGGKEILEDIKKGWLDFEVMIATPDMMAELGKLGRILGPKGLMPNPKTGTVTMDVAKAVKETKAGKVTYRTDKEGNVQLTIGRVSFENDKLVENFNAIYDLLVKIKPSTSKGVYMRNIAISSTMGPSIKVSAAK</sequence>
<keyword evidence="3 9" id="KW-0699">rRNA-binding</keyword>
<dbReference type="Pfam" id="PF00687">
    <property type="entry name" value="Ribosomal_L1"/>
    <property type="match status" value="1"/>
</dbReference>
<organism evidence="12 14">
    <name type="scientific">Thomasclavelia spiroformis</name>
    <dbReference type="NCBI Taxonomy" id="29348"/>
    <lineage>
        <taxon>Bacteria</taxon>
        <taxon>Bacillati</taxon>
        <taxon>Bacillota</taxon>
        <taxon>Erysipelotrichia</taxon>
        <taxon>Erysipelotrichales</taxon>
        <taxon>Coprobacillaceae</taxon>
        <taxon>Thomasclavelia</taxon>
    </lineage>
</organism>
<dbReference type="RefSeq" id="WP_004610970.1">
    <property type="nucleotide sequence ID" value="NZ_CABKNM010000001.1"/>
</dbReference>
<dbReference type="GO" id="GO:0006412">
    <property type="term" value="P:translation"/>
    <property type="evidence" value="ECO:0007669"/>
    <property type="project" value="UniProtKB-UniRule"/>
</dbReference>
<dbReference type="PANTHER" id="PTHR36427">
    <property type="entry name" value="54S RIBOSOMAL PROTEIN L1, MITOCHONDRIAL"/>
    <property type="match status" value="1"/>
</dbReference>
<keyword evidence="5 9" id="KW-0694">RNA-binding</keyword>
<dbReference type="GO" id="GO:0019843">
    <property type="term" value="F:rRNA binding"/>
    <property type="evidence" value="ECO:0007669"/>
    <property type="project" value="UniProtKB-UniRule"/>
</dbReference>
<reference evidence="11" key="5">
    <citation type="submission" date="2021-09" db="EMBL/GenBank/DDBJ databases">
        <authorList>
            <person name="Gilroy R."/>
        </authorList>
    </citation>
    <scope>NUCLEOTIDE SEQUENCE</scope>
    <source>
        <strain evidence="11">CHK193-16274</strain>
    </source>
</reference>
<evidence type="ECO:0000256" key="9">
    <source>
        <dbReference type="HAMAP-Rule" id="MF_01318"/>
    </source>
</evidence>
<comment type="subunit">
    <text evidence="9">Part of the 50S ribosomal subunit.</text>
</comment>
<reference evidence="11" key="4">
    <citation type="journal article" date="2021" name="PeerJ">
        <title>Extensive microbial diversity within the chicken gut microbiome revealed by metagenomics and culture.</title>
        <authorList>
            <person name="Gilroy R."/>
            <person name="Ravi A."/>
            <person name="Getino M."/>
            <person name="Pursley I."/>
            <person name="Horton D.L."/>
            <person name="Alikhan N.F."/>
            <person name="Baker D."/>
            <person name="Gharbi K."/>
            <person name="Hall N."/>
            <person name="Watson M."/>
            <person name="Adriaenssens E.M."/>
            <person name="Foster-Nyarko E."/>
            <person name="Jarju S."/>
            <person name="Secka A."/>
            <person name="Antonio M."/>
            <person name="Oren A."/>
            <person name="Chaudhuri R.R."/>
            <person name="La Ragione R."/>
            <person name="Hildebrand F."/>
            <person name="Pallen M.J."/>
        </authorList>
    </citation>
    <scope>NUCLEOTIDE SEQUENCE</scope>
    <source>
        <strain evidence="11">CHK193-16274</strain>
    </source>
</reference>
<proteinExistence type="inferred from homology"/>
<gene>
    <name evidence="9 11" type="primary">rplA</name>
    <name evidence="12" type="ORF">B5E91_12970</name>
    <name evidence="13" type="ORF">DXB31_04040</name>
    <name evidence="11" type="ORF">K8V91_09695</name>
</gene>
<dbReference type="InterPro" id="IPR005878">
    <property type="entry name" value="Ribosom_uL1_bac-type"/>
</dbReference>
<comment type="caution">
    <text evidence="12">The sequence shown here is derived from an EMBL/GenBank/DDBJ whole genome shotgun (WGS) entry which is preliminary data.</text>
</comment>
<accession>A0A1Y4EBT3</accession>
<evidence type="ECO:0000256" key="6">
    <source>
        <dbReference type="ARBA" id="ARBA00022980"/>
    </source>
</evidence>
<evidence type="ECO:0000313" key="12">
    <source>
        <dbReference type="EMBL" id="OUQ03200.1"/>
    </source>
</evidence>
<evidence type="ECO:0000313" key="15">
    <source>
        <dbReference type="Proteomes" id="UP000261087"/>
    </source>
</evidence>